<dbReference type="STRING" id="946333.A4W93_28870"/>
<dbReference type="CDD" id="cd04663">
    <property type="entry name" value="NUDIX_Hydrolase"/>
    <property type="match status" value="1"/>
</dbReference>
<dbReference type="EMBL" id="CP015118">
    <property type="protein sequence ID" value="ARN24108.1"/>
    <property type="molecule type" value="Genomic_DNA"/>
</dbReference>
<sequence>MNVLPNKVCPVVLRRSGETVEILAFVHPLAGCQLVKGTIEAGEETTVAALRELAEESGIVDASVARVMGIWPSGFEQQVWAFVECVPRSPLPQSWTHDAPDDGGRTFRFFWHPLHQQADPEGWHVVFREAMRFIQEAHREGVTRQDGHL</sequence>
<accession>A0A1W6LIR7</accession>
<evidence type="ECO:0000313" key="4">
    <source>
        <dbReference type="EMBL" id="ARN24108.1"/>
    </source>
</evidence>
<dbReference type="Gene3D" id="3.90.79.10">
    <property type="entry name" value="Nucleoside Triphosphate Pyrophosphohydrolase"/>
    <property type="match status" value="1"/>
</dbReference>
<evidence type="ECO:0000256" key="1">
    <source>
        <dbReference type="ARBA" id="ARBA00001946"/>
    </source>
</evidence>
<dbReference type="InterPro" id="IPR000086">
    <property type="entry name" value="NUDIX_hydrolase_dom"/>
</dbReference>
<dbReference type="InterPro" id="IPR020084">
    <property type="entry name" value="NUDIX_hydrolase_CS"/>
</dbReference>
<evidence type="ECO:0000313" key="5">
    <source>
        <dbReference type="Proteomes" id="UP000193427"/>
    </source>
</evidence>
<dbReference type="SUPFAM" id="SSF55811">
    <property type="entry name" value="Nudix"/>
    <property type="match status" value="1"/>
</dbReference>
<proteinExistence type="predicted"/>
<evidence type="ECO:0000256" key="2">
    <source>
        <dbReference type="ARBA" id="ARBA00022801"/>
    </source>
</evidence>
<gene>
    <name evidence="4" type="ORF">A4W93_28870</name>
</gene>
<feature type="domain" description="Nudix hydrolase" evidence="3">
    <location>
        <begin position="1"/>
        <end position="135"/>
    </location>
</feature>
<keyword evidence="2" id="KW-0378">Hydrolase</keyword>
<reference evidence="4 5" key="1">
    <citation type="submission" date="2016-04" db="EMBL/GenBank/DDBJ databases">
        <title>Complete genome sequence of natural rubber-degrading, novel Gram-negative bacterium, Rhizobacter gummiphilus strain NS21.</title>
        <authorList>
            <person name="Tabata M."/>
            <person name="Kasai D."/>
            <person name="Fukuda M."/>
        </authorList>
    </citation>
    <scope>NUCLEOTIDE SEQUENCE [LARGE SCALE GENOMIC DNA]</scope>
    <source>
        <strain evidence="4 5">NS21</strain>
    </source>
</reference>
<dbReference type="PROSITE" id="PS00893">
    <property type="entry name" value="NUDIX_BOX"/>
    <property type="match status" value="1"/>
</dbReference>
<dbReference type="KEGG" id="rgu:A4W93_28870"/>
<dbReference type="GO" id="GO:0016787">
    <property type="term" value="F:hydrolase activity"/>
    <property type="evidence" value="ECO:0007669"/>
    <property type="project" value="UniProtKB-KW"/>
</dbReference>
<protein>
    <recommendedName>
        <fullName evidence="3">Nudix hydrolase domain-containing protein</fullName>
    </recommendedName>
</protein>
<name>A0A1W6LIR7_9BURK</name>
<organism evidence="4 5">
    <name type="scientific">Piscinibacter gummiphilus</name>
    <dbReference type="NCBI Taxonomy" id="946333"/>
    <lineage>
        <taxon>Bacteria</taxon>
        <taxon>Pseudomonadati</taxon>
        <taxon>Pseudomonadota</taxon>
        <taxon>Betaproteobacteria</taxon>
        <taxon>Burkholderiales</taxon>
        <taxon>Sphaerotilaceae</taxon>
        <taxon>Piscinibacter</taxon>
    </lineage>
</organism>
<dbReference type="Pfam" id="PF00293">
    <property type="entry name" value="NUDIX"/>
    <property type="match status" value="1"/>
</dbReference>
<dbReference type="InterPro" id="IPR015797">
    <property type="entry name" value="NUDIX_hydrolase-like_dom_sf"/>
</dbReference>
<evidence type="ECO:0000259" key="3">
    <source>
        <dbReference type="PROSITE" id="PS51462"/>
    </source>
</evidence>
<dbReference type="PROSITE" id="PS51462">
    <property type="entry name" value="NUDIX"/>
    <property type="match status" value="1"/>
</dbReference>
<keyword evidence="5" id="KW-1185">Reference proteome</keyword>
<dbReference type="AlphaFoldDB" id="A0A1W6LIR7"/>
<comment type="cofactor">
    <cofactor evidence="1">
        <name>Mg(2+)</name>
        <dbReference type="ChEBI" id="CHEBI:18420"/>
    </cofactor>
</comment>
<dbReference type="Proteomes" id="UP000193427">
    <property type="component" value="Chromosome"/>
</dbReference>